<comment type="caution">
    <text evidence="1">The sequence shown here is derived from an EMBL/GenBank/DDBJ whole genome shotgun (WGS) entry which is preliminary data.</text>
</comment>
<evidence type="ECO:0000313" key="2">
    <source>
        <dbReference type="Proteomes" id="UP000034591"/>
    </source>
</evidence>
<accession>A0A0G0H0A7</accession>
<gene>
    <name evidence="1" type="ORF">US53_C0043G0003</name>
</gene>
<reference evidence="1 2" key="1">
    <citation type="journal article" date="2015" name="Nature">
        <title>rRNA introns, odd ribosomes, and small enigmatic genomes across a large radiation of phyla.</title>
        <authorList>
            <person name="Brown C.T."/>
            <person name="Hug L.A."/>
            <person name="Thomas B.C."/>
            <person name="Sharon I."/>
            <person name="Castelle C.J."/>
            <person name="Singh A."/>
            <person name="Wilkins M.J."/>
            <person name="Williams K.H."/>
            <person name="Banfield J.F."/>
        </authorList>
    </citation>
    <scope>NUCLEOTIDE SEQUENCE [LARGE SCALE GENOMIC DNA]</scope>
</reference>
<protein>
    <submittedName>
        <fullName evidence="1">Uncharacterized protein</fullName>
    </submittedName>
</protein>
<dbReference type="AlphaFoldDB" id="A0A0G0H0A7"/>
<evidence type="ECO:0000313" key="1">
    <source>
        <dbReference type="EMBL" id="KKQ36648.1"/>
    </source>
</evidence>
<proteinExistence type="predicted"/>
<dbReference type="Proteomes" id="UP000034591">
    <property type="component" value="Unassembled WGS sequence"/>
</dbReference>
<sequence length="77" mass="8873">MSLVEWFDTEYNRAFVKREIFNTPEGESAIFSGRLAGRADRLHRAGYKPPYDEGATGLDRKLVTIKLLAYRRGYSED</sequence>
<name>A0A0G0H0A7_9BACT</name>
<organism evidence="1 2">
    <name type="scientific">Candidatus Woesebacteria bacterium GW2011_GWA1_37_7</name>
    <dbReference type="NCBI Taxonomy" id="1618545"/>
    <lineage>
        <taxon>Bacteria</taxon>
        <taxon>Candidatus Woeseibacteriota</taxon>
    </lineage>
</organism>
<dbReference type="EMBL" id="LBTI01000043">
    <property type="protein sequence ID" value="KKQ36648.1"/>
    <property type="molecule type" value="Genomic_DNA"/>
</dbReference>